<evidence type="ECO:0000313" key="5">
    <source>
        <dbReference type="Proteomes" id="UP000027222"/>
    </source>
</evidence>
<organism evidence="4 5">
    <name type="scientific">Galerina marginata (strain CBS 339.88)</name>
    <dbReference type="NCBI Taxonomy" id="685588"/>
    <lineage>
        <taxon>Eukaryota</taxon>
        <taxon>Fungi</taxon>
        <taxon>Dikarya</taxon>
        <taxon>Basidiomycota</taxon>
        <taxon>Agaricomycotina</taxon>
        <taxon>Agaricomycetes</taxon>
        <taxon>Agaricomycetidae</taxon>
        <taxon>Agaricales</taxon>
        <taxon>Agaricineae</taxon>
        <taxon>Strophariaceae</taxon>
        <taxon>Galerina</taxon>
    </lineage>
</organism>
<keyword evidence="5" id="KW-1185">Reference proteome</keyword>
<sequence>MIERPRVPLPVEYGNDTAFWVEYPTGLIDVSRATRLPAEAAKDAAYQPPPLKATQLDIPVDGNRVVRVDKEKTALVVIDMQKNWGLTDHELKTIPPSLIRSFRKNSGGGFGSELPGKFGRLLMRGAYNSDLYEPLQSEYLKGAKEGTDFWIHKNRMSGLWGYQTALDLFLQENGITTLLFAGVNTDQVRRVHIRLIMSCN</sequence>
<dbReference type="STRING" id="685588.A0A067TP92"/>
<proteinExistence type="inferred from homology"/>
<dbReference type="Pfam" id="PF00857">
    <property type="entry name" value="Isochorismatase"/>
    <property type="match status" value="1"/>
</dbReference>
<accession>A0A067TP92</accession>
<dbReference type="EMBL" id="KL142367">
    <property type="protein sequence ID" value="KDR84961.1"/>
    <property type="molecule type" value="Genomic_DNA"/>
</dbReference>
<dbReference type="HOGENOM" id="CLU_068979_0_0_1"/>
<gene>
    <name evidence="4" type="ORF">GALMADRAFT_218034</name>
</gene>
<dbReference type="GO" id="GO:0016787">
    <property type="term" value="F:hydrolase activity"/>
    <property type="evidence" value="ECO:0007669"/>
    <property type="project" value="UniProtKB-KW"/>
</dbReference>
<dbReference type="InterPro" id="IPR036380">
    <property type="entry name" value="Isochorismatase-like_sf"/>
</dbReference>
<keyword evidence="2" id="KW-0378">Hydrolase</keyword>
<feature type="domain" description="Isochorismatase-like" evidence="3">
    <location>
        <begin position="73"/>
        <end position="186"/>
    </location>
</feature>
<evidence type="ECO:0000256" key="1">
    <source>
        <dbReference type="ARBA" id="ARBA00006336"/>
    </source>
</evidence>
<protein>
    <recommendedName>
        <fullName evidence="3">Isochorismatase-like domain-containing protein</fullName>
    </recommendedName>
</protein>
<dbReference type="OrthoDB" id="167809at2759"/>
<dbReference type="Gene3D" id="3.40.50.850">
    <property type="entry name" value="Isochorismatase-like"/>
    <property type="match status" value="1"/>
</dbReference>
<name>A0A067TP92_GALM3</name>
<comment type="similarity">
    <text evidence="1">Belongs to the isochorismatase family.</text>
</comment>
<evidence type="ECO:0000256" key="2">
    <source>
        <dbReference type="ARBA" id="ARBA00022801"/>
    </source>
</evidence>
<dbReference type="InterPro" id="IPR050272">
    <property type="entry name" value="Isochorismatase-like_hydrls"/>
</dbReference>
<dbReference type="SUPFAM" id="SSF52499">
    <property type="entry name" value="Isochorismatase-like hydrolases"/>
    <property type="match status" value="1"/>
</dbReference>
<dbReference type="PANTHER" id="PTHR43540:SF9">
    <property type="entry name" value="FAMILY HYDROLASE, PUTATIVE (AFU_ORTHOLOGUE AFUA_2G08700)-RELATED"/>
    <property type="match status" value="1"/>
</dbReference>
<evidence type="ECO:0000259" key="3">
    <source>
        <dbReference type="Pfam" id="PF00857"/>
    </source>
</evidence>
<evidence type="ECO:0000313" key="4">
    <source>
        <dbReference type="EMBL" id="KDR84961.1"/>
    </source>
</evidence>
<dbReference type="AlphaFoldDB" id="A0A067TP92"/>
<reference evidence="5" key="1">
    <citation type="journal article" date="2014" name="Proc. Natl. Acad. Sci. U.S.A.">
        <title>Extensive sampling of basidiomycete genomes demonstrates inadequacy of the white-rot/brown-rot paradigm for wood decay fungi.</title>
        <authorList>
            <person name="Riley R."/>
            <person name="Salamov A.A."/>
            <person name="Brown D.W."/>
            <person name="Nagy L.G."/>
            <person name="Floudas D."/>
            <person name="Held B.W."/>
            <person name="Levasseur A."/>
            <person name="Lombard V."/>
            <person name="Morin E."/>
            <person name="Otillar R."/>
            <person name="Lindquist E.A."/>
            <person name="Sun H."/>
            <person name="LaButti K.M."/>
            <person name="Schmutz J."/>
            <person name="Jabbour D."/>
            <person name="Luo H."/>
            <person name="Baker S.E."/>
            <person name="Pisabarro A.G."/>
            <person name="Walton J.D."/>
            <person name="Blanchette R.A."/>
            <person name="Henrissat B."/>
            <person name="Martin F."/>
            <person name="Cullen D."/>
            <person name="Hibbett D.S."/>
            <person name="Grigoriev I.V."/>
        </authorList>
    </citation>
    <scope>NUCLEOTIDE SEQUENCE [LARGE SCALE GENOMIC DNA]</scope>
    <source>
        <strain evidence="5">CBS 339.88</strain>
    </source>
</reference>
<dbReference type="PANTHER" id="PTHR43540">
    <property type="entry name" value="PEROXYUREIDOACRYLATE/UREIDOACRYLATE AMIDOHYDROLASE-RELATED"/>
    <property type="match status" value="1"/>
</dbReference>
<dbReference type="Proteomes" id="UP000027222">
    <property type="component" value="Unassembled WGS sequence"/>
</dbReference>
<dbReference type="InterPro" id="IPR000868">
    <property type="entry name" value="Isochorismatase-like_dom"/>
</dbReference>